<dbReference type="Pfam" id="PF03544">
    <property type="entry name" value="TonB_C"/>
    <property type="match status" value="1"/>
</dbReference>
<dbReference type="CDD" id="cd07341">
    <property type="entry name" value="M56_BlaR1_MecR1_like"/>
    <property type="match status" value="1"/>
</dbReference>
<dbReference type="InterPro" id="IPR052173">
    <property type="entry name" value="Beta-lactam_resp_regulator"/>
</dbReference>
<dbReference type="PANTHER" id="PTHR34978">
    <property type="entry name" value="POSSIBLE SENSOR-TRANSDUCER PROTEIN BLAR"/>
    <property type="match status" value="1"/>
</dbReference>
<dbReference type="EMBL" id="JAJBZG010000005">
    <property type="protein sequence ID" value="MCB7482300.1"/>
    <property type="molecule type" value="Genomic_DNA"/>
</dbReference>
<evidence type="ECO:0000256" key="1">
    <source>
        <dbReference type="SAM" id="Phobius"/>
    </source>
</evidence>
<name>A0A9X1RZI3_9FLAO</name>
<evidence type="ECO:0000259" key="3">
    <source>
        <dbReference type="Pfam" id="PF05569"/>
    </source>
</evidence>
<gene>
    <name evidence="4" type="ORF">LGQ90_13590</name>
</gene>
<protein>
    <submittedName>
        <fullName evidence="4">M56 family metallopeptidase</fullName>
    </submittedName>
</protein>
<keyword evidence="1" id="KW-0472">Membrane</keyword>
<comment type="caution">
    <text evidence="4">The sequence shown here is derived from an EMBL/GenBank/DDBJ whole genome shotgun (WGS) entry which is preliminary data.</text>
</comment>
<dbReference type="GO" id="GO:0055085">
    <property type="term" value="P:transmembrane transport"/>
    <property type="evidence" value="ECO:0007669"/>
    <property type="project" value="InterPro"/>
</dbReference>
<evidence type="ECO:0000313" key="4">
    <source>
        <dbReference type="EMBL" id="MCB7482300.1"/>
    </source>
</evidence>
<evidence type="ECO:0000313" key="5">
    <source>
        <dbReference type="Proteomes" id="UP001139414"/>
    </source>
</evidence>
<dbReference type="RefSeq" id="WP_229341775.1">
    <property type="nucleotide sequence ID" value="NZ_JAJBZG010000005.1"/>
</dbReference>
<dbReference type="AlphaFoldDB" id="A0A9X1RZI3"/>
<organism evidence="4 5">
    <name type="scientific">Christiangramia sediminis</name>
    <dbReference type="NCBI Taxonomy" id="2881336"/>
    <lineage>
        <taxon>Bacteria</taxon>
        <taxon>Pseudomonadati</taxon>
        <taxon>Bacteroidota</taxon>
        <taxon>Flavobacteriia</taxon>
        <taxon>Flavobacteriales</taxon>
        <taxon>Flavobacteriaceae</taxon>
        <taxon>Christiangramia</taxon>
    </lineage>
</organism>
<keyword evidence="5" id="KW-1185">Reference proteome</keyword>
<feature type="domain" description="TonB C-terminal" evidence="2">
    <location>
        <begin position="469"/>
        <end position="529"/>
    </location>
</feature>
<dbReference type="InterPro" id="IPR008756">
    <property type="entry name" value="Peptidase_M56"/>
</dbReference>
<dbReference type="SUPFAM" id="SSF74653">
    <property type="entry name" value="TolA/TonB C-terminal domain"/>
    <property type="match status" value="1"/>
</dbReference>
<reference evidence="4" key="1">
    <citation type="submission" date="2021-10" db="EMBL/GenBank/DDBJ databases">
        <title>Gramella sp. ASW11-100T, isolated from marine sediment.</title>
        <authorList>
            <person name="Xia C."/>
        </authorList>
    </citation>
    <scope>NUCLEOTIDE SEQUENCE</scope>
    <source>
        <strain evidence="4">ASW11-100</strain>
    </source>
</reference>
<feature type="transmembrane region" description="Helical" evidence="1">
    <location>
        <begin position="6"/>
        <end position="22"/>
    </location>
</feature>
<feature type="domain" description="Peptidase M56" evidence="3">
    <location>
        <begin position="27"/>
        <end position="263"/>
    </location>
</feature>
<dbReference type="Gene3D" id="3.30.1150.10">
    <property type="match status" value="1"/>
</dbReference>
<proteinExistence type="predicted"/>
<dbReference type="InterPro" id="IPR037682">
    <property type="entry name" value="TonB_C"/>
</dbReference>
<feature type="transmembrane region" description="Helical" evidence="1">
    <location>
        <begin position="102"/>
        <end position="120"/>
    </location>
</feature>
<accession>A0A9X1RZI3</accession>
<keyword evidence="1" id="KW-0812">Transmembrane</keyword>
<keyword evidence="1" id="KW-1133">Transmembrane helix</keyword>
<sequence length="532" mass="60771">MTYILQVLLFQLAFLLVYEIWLKKETFFNYNRWYLILAPSLAFLLPLLKLDFLSDALPAENLKNLGNINVWLPEVMIGSGNTSISENATTIAETSGSVNSWLILYASGVLLSLILLIIKFRKLQQLSAKSKIKLEHGLRIHSIPNSDIACTFFNKIFIGDQISAKEKQQIMAHELVHIHENHSLDLLFFEILKIIFWFNPLVYIFQNQLATVHEYIADQTAVKISGKKEYYHQLLNTAFSTQNISFINQFFNHSLIKKRILMLQKNNSSKLSKFKFLLVIPLMLAMLTYVSCSDVETKEDTDSSLSQYNYSLQKGEDLESDPEKNRIHKDFEDFLINNPDYVSWATIDYESDMVSYSVHKSSEKVPESYNKMIVSKKDGTEYTMYMNLKATGSNTTSSNKKYDQNSPKNWDNKAAVPYAVIEKVPAFPECDQWVDDARKNCTSSEISKFVNENFDTSLGKQLGLTGVNRVIVQFRIDETGSIVDIKARAPHPELEEEAKRVVGSMPDMIPGEQNGRPVSVMYSLPIAFQVSE</sequence>
<dbReference type="PANTHER" id="PTHR34978:SF3">
    <property type="entry name" value="SLR0241 PROTEIN"/>
    <property type="match status" value="1"/>
</dbReference>
<dbReference type="Proteomes" id="UP001139414">
    <property type="component" value="Unassembled WGS sequence"/>
</dbReference>
<dbReference type="Pfam" id="PF05569">
    <property type="entry name" value="Peptidase_M56"/>
    <property type="match status" value="1"/>
</dbReference>
<evidence type="ECO:0000259" key="2">
    <source>
        <dbReference type="Pfam" id="PF03544"/>
    </source>
</evidence>